<gene>
    <name evidence="1" type="ORF">NDU88_010011</name>
</gene>
<organism evidence="1 2">
    <name type="scientific">Pleurodeles waltl</name>
    <name type="common">Iberian ribbed newt</name>
    <dbReference type="NCBI Taxonomy" id="8319"/>
    <lineage>
        <taxon>Eukaryota</taxon>
        <taxon>Metazoa</taxon>
        <taxon>Chordata</taxon>
        <taxon>Craniata</taxon>
        <taxon>Vertebrata</taxon>
        <taxon>Euteleostomi</taxon>
        <taxon>Amphibia</taxon>
        <taxon>Batrachia</taxon>
        <taxon>Caudata</taxon>
        <taxon>Salamandroidea</taxon>
        <taxon>Salamandridae</taxon>
        <taxon>Pleurodelinae</taxon>
        <taxon>Pleurodeles</taxon>
    </lineage>
</organism>
<comment type="caution">
    <text evidence="1">The sequence shown here is derived from an EMBL/GenBank/DDBJ whole genome shotgun (WGS) entry which is preliminary data.</text>
</comment>
<evidence type="ECO:0000313" key="2">
    <source>
        <dbReference type="Proteomes" id="UP001066276"/>
    </source>
</evidence>
<accession>A0AAV7RWV1</accession>
<dbReference type="Proteomes" id="UP001066276">
    <property type="component" value="Chromosome 5"/>
</dbReference>
<dbReference type="EMBL" id="JANPWB010000009">
    <property type="protein sequence ID" value="KAJ1157296.1"/>
    <property type="molecule type" value="Genomic_DNA"/>
</dbReference>
<name>A0AAV7RWV1_PLEWA</name>
<dbReference type="AlphaFoldDB" id="A0AAV7RWV1"/>
<sequence length="191" mass="20772">MYKGTSDTVNLRFRNVVFSPQWGITARIRRYRVIKLSFSPILGRKPSKFFAWFEQVESVSGLAGMDGTGAGPAVGAMSDEEDLGLHDLGLHSDVSAASTILVNPGAFSVEQSPMDRLERLALAKSSTYVITEVLPIAPQRSKVNAWGARCARLRLSFQTRAGTASDSESEQLTLLSLTSRLAVTLDLARPL</sequence>
<reference evidence="1" key="1">
    <citation type="journal article" date="2022" name="bioRxiv">
        <title>Sequencing and chromosome-scale assembly of the giantPleurodeles waltlgenome.</title>
        <authorList>
            <person name="Brown T."/>
            <person name="Elewa A."/>
            <person name="Iarovenko S."/>
            <person name="Subramanian E."/>
            <person name="Araus A.J."/>
            <person name="Petzold A."/>
            <person name="Susuki M."/>
            <person name="Suzuki K.-i.T."/>
            <person name="Hayashi T."/>
            <person name="Toyoda A."/>
            <person name="Oliveira C."/>
            <person name="Osipova E."/>
            <person name="Leigh N.D."/>
            <person name="Simon A."/>
            <person name="Yun M.H."/>
        </authorList>
    </citation>
    <scope>NUCLEOTIDE SEQUENCE</scope>
    <source>
        <strain evidence="1">20211129_DDA</strain>
        <tissue evidence="1">Liver</tissue>
    </source>
</reference>
<proteinExistence type="predicted"/>
<evidence type="ECO:0000313" key="1">
    <source>
        <dbReference type="EMBL" id="KAJ1157296.1"/>
    </source>
</evidence>
<keyword evidence="2" id="KW-1185">Reference proteome</keyword>
<protein>
    <submittedName>
        <fullName evidence="1">Uncharacterized protein</fullName>
    </submittedName>
</protein>